<reference evidence="2" key="1">
    <citation type="submission" date="2018-11" db="EMBL/GenBank/DDBJ databases">
        <title>Proposal to divide the Flavobacteriaceae and reorganize its genera based on Amino Acid Identity values calculated from whole genome sequences.</title>
        <authorList>
            <person name="Nicholson A.C."/>
            <person name="Gulvik C.A."/>
            <person name="Whitney A.M."/>
            <person name="Humrighouse B.W."/>
            <person name="Bell M."/>
            <person name="Holmes B."/>
            <person name="Steigerwalt A.B."/>
            <person name="Villarma A."/>
            <person name="Sheth M."/>
            <person name="Batra D."/>
            <person name="Pryor J."/>
            <person name="Bernardet J.-F."/>
            <person name="Hugo C."/>
            <person name="Kampfer P."/>
            <person name="Newman J.D."/>
            <person name="McQuiston J.R."/>
        </authorList>
    </citation>
    <scope>NUCLEOTIDE SEQUENCE [LARGE SCALE GENOMIC DNA]</scope>
    <source>
        <strain evidence="2">F5649</strain>
    </source>
</reference>
<protein>
    <submittedName>
        <fullName evidence="1">Glycosyltransferase family 1 protein</fullName>
    </submittedName>
</protein>
<sequence>MSILENNRRYLKTRIKTAQELYEEGLYEDCINYIELTAVFAWLNFSGFYKLHSLEKILIEIGKTLKPFEKKLPKADPKEKNVLHICTEIKKVGGHSALLFNWIRLDSENKHTVITTAQDLRDAENIAFSYNDKNAAKLISLKHQPKLQKAEELKQYIANGDYDYIVLHTNPNEVIPVLALSDENIKTPVLLLNHADHTFWLGTTITDILIQIRESNIDLDNQRRNISDQSVLPIPLKSPDFIKNYQNDGHNDQINIISTGSLYKYTPNENYNFYEEIFTIAQKHSNVKINIVGVDKISAFAKQYQHPNINYLGILDPEELNKIENQMDIFLEGFPLPSFTALLQAAQKKIPFVLHYNPLSSLKLFNDDKSHGIIYPKNKQEWRDLVSDLVENFNTRKEIAEKQYGLVEKLYSENAWKDLLKKIYQKADSKQHRISNFTEDVFYSTENERMLSKIDSYMISHFRYTEQLGFLKKIKKLAQVYPKNKNVKYALSKTQIFNYIFEKHIN</sequence>
<dbReference type="EMBL" id="CP034161">
    <property type="protein sequence ID" value="AZI39020.1"/>
    <property type="molecule type" value="Genomic_DNA"/>
</dbReference>
<name>A0A3G8Y1E3_9FLAO</name>
<dbReference type="Proteomes" id="UP000281810">
    <property type="component" value="Chromosome"/>
</dbReference>
<evidence type="ECO:0000313" key="2">
    <source>
        <dbReference type="Proteomes" id="UP000281810"/>
    </source>
</evidence>
<keyword evidence="1" id="KW-0808">Transferase</keyword>
<dbReference type="RefSeq" id="WP_124801314.1">
    <property type="nucleotide sequence ID" value="NZ_CP034161.1"/>
</dbReference>
<keyword evidence="2" id="KW-1185">Reference proteome</keyword>
<accession>A0A3G8Y1E3</accession>
<dbReference type="Gene3D" id="3.40.50.2000">
    <property type="entry name" value="Glycogen Phosphorylase B"/>
    <property type="match status" value="1"/>
</dbReference>
<dbReference type="SUPFAM" id="SSF53756">
    <property type="entry name" value="UDP-Glycosyltransferase/glycogen phosphorylase"/>
    <property type="match status" value="1"/>
</dbReference>
<organism evidence="1 2">
    <name type="scientific">Epilithonimonas vandammei</name>
    <dbReference type="NCBI Taxonomy" id="2487072"/>
    <lineage>
        <taxon>Bacteria</taxon>
        <taxon>Pseudomonadati</taxon>
        <taxon>Bacteroidota</taxon>
        <taxon>Flavobacteriia</taxon>
        <taxon>Flavobacteriales</taxon>
        <taxon>Weeksellaceae</taxon>
        <taxon>Chryseobacterium group</taxon>
        <taxon>Epilithonimonas</taxon>
    </lineage>
</organism>
<proteinExistence type="predicted"/>
<evidence type="ECO:0000313" key="1">
    <source>
        <dbReference type="EMBL" id="AZI39020.1"/>
    </source>
</evidence>
<dbReference type="GO" id="GO:0016740">
    <property type="term" value="F:transferase activity"/>
    <property type="evidence" value="ECO:0007669"/>
    <property type="project" value="UniProtKB-KW"/>
</dbReference>
<gene>
    <name evidence="1" type="ORF">EIB74_03125</name>
</gene>
<dbReference type="OrthoDB" id="973857at2"/>
<dbReference type="AlphaFoldDB" id="A0A3G8Y1E3"/>